<dbReference type="HOGENOM" id="CLU_1796016_0_0_1"/>
<evidence type="ECO:0000313" key="4">
    <source>
        <dbReference type="EMBL" id="EIT74157.1"/>
    </source>
</evidence>
<proteinExistence type="inferred from homology"/>
<dbReference type="GO" id="GO:0003990">
    <property type="term" value="F:acetylcholinesterase activity"/>
    <property type="evidence" value="ECO:0007669"/>
    <property type="project" value="TreeGrafter"/>
</dbReference>
<gene>
    <name evidence="4" type="ORF">Ao3042_10024</name>
</gene>
<organism evidence="4 5">
    <name type="scientific">Aspergillus oryzae (strain 3.042)</name>
    <name type="common">Yellow koji mold</name>
    <dbReference type="NCBI Taxonomy" id="1160506"/>
    <lineage>
        <taxon>Eukaryota</taxon>
        <taxon>Fungi</taxon>
        <taxon>Dikarya</taxon>
        <taxon>Ascomycota</taxon>
        <taxon>Pezizomycotina</taxon>
        <taxon>Eurotiomycetes</taxon>
        <taxon>Eurotiomycetidae</taxon>
        <taxon>Eurotiales</taxon>
        <taxon>Aspergillaceae</taxon>
        <taxon>Aspergillus</taxon>
        <taxon>Aspergillus subgen. Circumdati</taxon>
    </lineage>
</organism>
<dbReference type="SUPFAM" id="SSF53474">
    <property type="entry name" value="alpha/beta-Hydrolases"/>
    <property type="match status" value="1"/>
</dbReference>
<dbReference type="EMBL" id="AKHY01000197">
    <property type="protein sequence ID" value="EIT74157.1"/>
    <property type="molecule type" value="Genomic_DNA"/>
</dbReference>
<evidence type="ECO:0000313" key="5">
    <source>
        <dbReference type="Proteomes" id="UP000002812"/>
    </source>
</evidence>
<dbReference type="PANTHER" id="PTHR43918">
    <property type="entry name" value="ACETYLCHOLINESTERASE"/>
    <property type="match status" value="1"/>
</dbReference>
<dbReference type="InterPro" id="IPR050654">
    <property type="entry name" value="AChE-related_enzymes"/>
</dbReference>
<comment type="similarity">
    <text evidence="1">Belongs to the type-B carboxylesterase/lipase family.</text>
</comment>
<dbReference type="OrthoDB" id="408631at2759"/>
<dbReference type="GO" id="GO:0019695">
    <property type="term" value="P:choline metabolic process"/>
    <property type="evidence" value="ECO:0007669"/>
    <property type="project" value="TreeGrafter"/>
</dbReference>
<keyword evidence="2" id="KW-0378">Hydrolase</keyword>
<dbReference type="Gene3D" id="3.40.50.1820">
    <property type="entry name" value="alpha/beta hydrolase"/>
    <property type="match status" value="1"/>
</dbReference>
<reference evidence="5" key="2">
    <citation type="submission" date="2012-06" db="EMBL/GenBank/DDBJ databases">
        <title>Comparative genomic analyses of Aspergillus oryzae 3.042 and A. oryzae RIB40 for soy-sauce fermentation.</title>
        <authorList>
            <person name="Zhao G."/>
            <person name="Hou L."/>
            <person name="Wang C."/>
            <person name="Cao X."/>
        </authorList>
    </citation>
    <scope>NUCLEOTIDE SEQUENCE [LARGE SCALE GENOMIC DNA]</scope>
    <source>
        <strain evidence="5">3.042</strain>
    </source>
</reference>
<dbReference type="AlphaFoldDB" id="I7ZQK6"/>
<reference evidence="4 5" key="1">
    <citation type="journal article" date="2012" name="Eukaryot. Cell">
        <title>Draft genome sequence of Aspergillus oryzae strain 3.042.</title>
        <authorList>
            <person name="Zhao G."/>
            <person name="Yao Y."/>
            <person name="Qi W."/>
            <person name="Wang C."/>
            <person name="Hou L."/>
            <person name="Zeng B."/>
            <person name="Cao X."/>
        </authorList>
    </citation>
    <scope>NUCLEOTIDE SEQUENCE [LARGE SCALE GENOMIC DNA]</scope>
    <source>
        <strain evidence="4 5">3.042</strain>
    </source>
</reference>
<dbReference type="PANTHER" id="PTHR43918:SF4">
    <property type="entry name" value="CARBOXYLIC ESTER HYDROLASE"/>
    <property type="match status" value="1"/>
</dbReference>
<accession>I7ZQK6</accession>
<dbReference type="GO" id="GO:0005886">
    <property type="term" value="C:plasma membrane"/>
    <property type="evidence" value="ECO:0007669"/>
    <property type="project" value="TreeGrafter"/>
</dbReference>
<dbReference type="InterPro" id="IPR029058">
    <property type="entry name" value="AB_hydrolase_fold"/>
</dbReference>
<comment type="caution">
    <text evidence="4">The sequence shown here is derived from an EMBL/GenBank/DDBJ whole genome shotgun (WGS) entry which is preliminary data.</text>
</comment>
<feature type="domain" description="Carboxylesterase type B" evidence="3">
    <location>
        <begin position="1"/>
        <end position="131"/>
    </location>
</feature>
<evidence type="ECO:0000256" key="1">
    <source>
        <dbReference type="ARBA" id="ARBA00005964"/>
    </source>
</evidence>
<dbReference type="InterPro" id="IPR002018">
    <property type="entry name" value="CarbesteraseB"/>
</dbReference>
<evidence type="ECO:0000256" key="2">
    <source>
        <dbReference type="ARBA" id="ARBA00022801"/>
    </source>
</evidence>
<dbReference type="GO" id="GO:0006581">
    <property type="term" value="P:acetylcholine catabolic process"/>
    <property type="evidence" value="ECO:0007669"/>
    <property type="project" value="TreeGrafter"/>
</dbReference>
<name>I7ZQK6_ASPO3</name>
<dbReference type="Pfam" id="PF00135">
    <property type="entry name" value="COesterase"/>
    <property type="match status" value="1"/>
</dbReference>
<sequence>MMSGGPGLNFNTKSDLVANNTAAIARRVGCAEEGEDQTLETLECLRDVPFDVLTNLSVTASRTARPPFGEGFFFPTFDGDFIRDRPSQLMRSGKFVKGIRLIASWVTNDGAWRNFCNYTHLKTSSILYRKNMTALSLHSTTAQHR</sequence>
<evidence type="ECO:0000259" key="3">
    <source>
        <dbReference type="Pfam" id="PF00135"/>
    </source>
</evidence>
<dbReference type="Proteomes" id="UP000002812">
    <property type="component" value="Unassembled WGS sequence"/>
</dbReference>
<protein>
    <recommendedName>
        <fullName evidence="3">Carboxylesterase type B domain-containing protein</fullName>
    </recommendedName>
</protein>